<comment type="caution">
    <text evidence="2">The sequence shown here is derived from an EMBL/GenBank/DDBJ whole genome shotgun (WGS) entry which is preliminary data.</text>
</comment>
<evidence type="ECO:0000313" key="3">
    <source>
        <dbReference type="Proteomes" id="UP001500689"/>
    </source>
</evidence>
<organism evidence="2 3">
    <name type="scientific">Amycolatopsis ultiminotia</name>
    <dbReference type="NCBI Taxonomy" id="543629"/>
    <lineage>
        <taxon>Bacteria</taxon>
        <taxon>Bacillati</taxon>
        <taxon>Actinomycetota</taxon>
        <taxon>Actinomycetes</taxon>
        <taxon>Pseudonocardiales</taxon>
        <taxon>Pseudonocardiaceae</taxon>
        <taxon>Amycolatopsis</taxon>
    </lineage>
</organism>
<evidence type="ECO:0000259" key="1">
    <source>
        <dbReference type="Pfam" id="PF13649"/>
    </source>
</evidence>
<dbReference type="Pfam" id="PF13649">
    <property type="entry name" value="Methyltransf_25"/>
    <property type="match status" value="1"/>
</dbReference>
<dbReference type="GO" id="GO:0008168">
    <property type="term" value="F:methyltransferase activity"/>
    <property type="evidence" value="ECO:0007669"/>
    <property type="project" value="UniProtKB-KW"/>
</dbReference>
<dbReference type="SUPFAM" id="SSF53335">
    <property type="entry name" value="S-adenosyl-L-methionine-dependent methyltransferases"/>
    <property type="match status" value="1"/>
</dbReference>
<proteinExistence type="predicted"/>
<dbReference type="Proteomes" id="UP001500689">
    <property type="component" value="Unassembled WGS sequence"/>
</dbReference>
<dbReference type="GO" id="GO:0032259">
    <property type="term" value="P:methylation"/>
    <property type="evidence" value="ECO:0007669"/>
    <property type="project" value="UniProtKB-KW"/>
</dbReference>
<evidence type="ECO:0000313" key="2">
    <source>
        <dbReference type="EMBL" id="GAA3530857.1"/>
    </source>
</evidence>
<dbReference type="EMBL" id="BAAAZN010000002">
    <property type="protein sequence ID" value="GAA3530857.1"/>
    <property type="molecule type" value="Genomic_DNA"/>
</dbReference>
<feature type="domain" description="Methyltransferase" evidence="1">
    <location>
        <begin position="148"/>
        <end position="239"/>
    </location>
</feature>
<dbReference type="Gene3D" id="3.40.50.150">
    <property type="entry name" value="Vaccinia Virus protein VP39"/>
    <property type="match status" value="1"/>
</dbReference>
<dbReference type="RefSeq" id="WP_344856204.1">
    <property type="nucleotide sequence ID" value="NZ_BAAAZN010000002.1"/>
</dbReference>
<protein>
    <submittedName>
        <fullName evidence="2">Mycofactocin oligosaccharide methyltransferase MftM</fullName>
    </submittedName>
</protein>
<name>A0ABP6VC89_9PSEU</name>
<gene>
    <name evidence="2" type="primary">mftM</name>
    <name evidence="2" type="ORF">GCM10022222_12350</name>
</gene>
<accession>A0ABP6VC89</accession>
<dbReference type="InterPro" id="IPR029063">
    <property type="entry name" value="SAM-dependent_MTases_sf"/>
</dbReference>
<dbReference type="NCBIfam" id="NF041255">
    <property type="entry name" value="mycofact_MftM"/>
    <property type="match status" value="1"/>
</dbReference>
<reference evidence="3" key="1">
    <citation type="journal article" date="2019" name="Int. J. Syst. Evol. Microbiol.">
        <title>The Global Catalogue of Microorganisms (GCM) 10K type strain sequencing project: providing services to taxonomists for standard genome sequencing and annotation.</title>
        <authorList>
            <consortium name="The Broad Institute Genomics Platform"/>
            <consortium name="The Broad Institute Genome Sequencing Center for Infectious Disease"/>
            <person name="Wu L."/>
            <person name="Ma J."/>
        </authorList>
    </citation>
    <scope>NUCLEOTIDE SEQUENCE [LARGE SCALE GENOMIC DNA]</scope>
    <source>
        <strain evidence="3">JCM 16898</strain>
    </source>
</reference>
<dbReference type="InterPro" id="IPR041698">
    <property type="entry name" value="Methyltransf_25"/>
</dbReference>
<keyword evidence="3" id="KW-1185">Reference proteome</keyword>
<keyword evidence="2" id="KW-0808">Transferase</keyword>
<sequence>MTAVLDPLAPGHRGWWESGELVVCHEDGVAVPNRLFTRLVPDQVTEHFRVYALGQRVLVAHRFRPDELDDDLAGHLATELGGTQRLAAQFERIFTGVVRSTVHDPLLAWSVFYANTLAALRSPPKAGAIADFAPVHERASALIRGRTVLDVGSCFGFLPLRLAADGFSPIASDRTAGTMALLNRVAAWLGTPLRTLVCDATAIPLAARSVDTVLAIHLLEHLPPGLGTRALHEMLRVARRRVVIAVPLEDSPDPAYGHVRCFDPDTLREWGNESGQRFTVFEHHGGWLVLDR</sequence>
<keyword evidence="2" id="KW-0489">Methyltransferase</keyword>